<dbReference type="EMBL" id="OZ035845">
    <property type="protein sequence ID" value="CAL1599884.1"/>
    <property type="molecule type" value="Genomic_DNA"/>
</dbReference>
<evidence type="ECO:0000313" key="3">
    <source>
        <dbReference type="Proteomes" id="UP001497482"/>
    </source>
</evidence>
<protein>
    <submittedName>
        <fullName evidence="2">Uncharacterized protein</fullName>
    </submittedName>
</protein>
<organism evidence="2 3">
    <name type="scientific">Knipowitschia caucasica</name>
    <name type="common">Caucasian dwarf goby</name>
    <name type="synonym">Pomatoschistus caucasicus</name>
    <dbReference type="NCBI Taxonomy" id="637954"/>
    <lineage>
        <taxon>Eukaryota</taxon>
        <taxon>Metazoa</taxon>
        <taxon>Chordata</taxon>
        <taxon>Craniata</taxon>
        <taxon>Vertebrata</taxon>
        <taxon>Euteleostomi</taxon>
        <taxon>Actinopterygii</taxon>
        <taxon>Neopterygii</taxon>
        <taxon>Teleostei</taxon>
        <taxon>Neoteleostei</taxon>
        <taxon>Acanthomorphata</taxon>
        <taxon>Gobiaria</taxon>
        <taxon>Gobiiformes</taxon>
        <taxon>Gobioidei</taxon>
        <taxon>Gobiidae</taxon>
        <taxon>Gobiinae</taxon>
        <taxon>Knipowitschia</taxon>
    </lineage>
</organism>
<feature type="compositionally biased region" description="Polar residues" evidence="1">
    <location>
        <begin position="74"/>
        <end position="101"/>
    </location>
</feature>
<feature type="region of interest" description="Disordered" evidence="1">
    <location>
        <begin position="1"/>
        <end position="41"/>
    </location>
</feature>
<proteinExistence type="predicted"/>
<keyword evidence="3" id="KW-1185">Reference proteome</keyword>
<name>A0AAV2LHH5_KNICA</name>
<sequence length="117" mass="13106">MVGTGGPGQGAHNQRSAKRQVRTKQGSIGQPRTPPGPEWHYDSLAVHNVYPRVRERFRRKERRASGVKPLPSRLTANTSGSQTHSRSTLQTIKKPATTGQYTPYAPRDRISARQLRH</sequence>
<gene>
    <name evidence="2" type="ORF">KC01_LOCUS28070</name>
</gene>
<accession>A0AAV2LHH5</accession>
<evidence type="ECO:0000313" key="2">
    <source>
        <dbReference type="EMBL" id="CAL1599884.1"/>
    </source>
</evidence>
<dbReference type="Proteomes" id="UP001497482">
    <property type="component" value="Chromosome 23"/>
</dbReference>
<dbReference type="AlphaFoldDB" id="A0AAV2LHH5"/>
<evidence type="ECO:0000256" key="1">
    <source>
        <dbReference type="SAM" id="MobiDB-lite"/>
    </source>
</evidence>
<reference evidence="2 3" key="1">
    <citation type="submission" date="2024-04" db="EMBL/GenBank/DDBJ databases">
        <authorList>
            <person name="Waldvogel A.-M."/>
            <person name="Schoenle A."/>
        </authorList>
    </citation>
    <scope>NUCLEOTIDE SEQUENCE [LARGE SCALE GENOMIC DNA]</scope>
</reference>
<feature type="region of interest" description="Disordered" evidence="1">
    <location>
        <begin position="57"/>
        <end position="117"/>
    </location>
</feature>